<dbReference type="RefSeq" id="XP_041185580.1">
    <property type="nucleotide sequence ID" value="XM_041337387.1"/>
</dbReference>
<dbReference type="OrthoDB" id="2020070at2759"/>
<comment type="caution">
    <text evidence="1">The sequence shown here is derived from an EMBL/GenBank/DDBJ whole genome shotgun (WGS) entry which is preliminary data.</text>
</comment>
<name>A0A9P7DM71_9AGAM</name>
<dbReference type="EMBL" id="JABBWG010000182">
    <property type="protein sequence ID" value="KAG1798293.1"/>
    <property type="molecule type" value="Genomic_DNA"/>
</dbReference>
<dbReference type="Proteomes" id="UP000807769">
    <property type="component" value="Unassembled WGS sequence"/>
</dbReference>
<organism evidence="1 2">
    <name type="scientific">Suillus subaureus</name>
    <dbReference type="NCBI Taxonomy" id="48587"/>
    <lineage>
        <taxon>Eukaryota</taxon>
        <taxon>Fungi</taxon>
        <taxon>Dikarya</taxon>
        <taxon>Basidiomycota</taxon>
        <taxon>Agaricomycotina</taxon>
        <taxon>Agaricomycetes</taxon>
        <taxon>Agaricomycetidae</taxon>
        <taxon>Boletales</taxon>
        <taxon>Suillineae</taxon>
        <taxon>Suillaceae</taxon>
        <taxon>Suillus</taxon>
    </lineage>
</organism>
<dbReference type="GeneID" id="64631403"/>
<gene>
    <name evidence="1" type="ORF">BJ212DRAFT_1404101</name>
</gene>
<sequence length="63" mass="7185">MAEPKVDLASLSLFRATSAQAEESRRRTFPQWGWCSEPDRLPCARCDDGIGRARQGWKVDYLV</sequence>
<dbReference type="AlphaFoldDB" id="A0A9P7DM71"/>
<protein>
    <submittedName>
        <fullName evidence="1">Uncharacterized protein</fullName>
    </submittedName>
</protein>
<feature type="non-terminal residue" evidence="1">
    <location>
        <position position="63"/>
    </location>
</feature>
<reference evidence="1" key="1">
    <citation type="journal article" date="2020" name="New Phytol.">
        <title>Comparative genomics reveals dynamic genome evolution in host specialist ectomycorrhizal fungi.</title>
        <authorList>
            <person name="Lofgren L.A."/>
            <person name="Nguyen N.H."/>
            <person name="Vilgalys R."/>
            <person name="Ruytinx J."/>
            <person name="Liao H.L."/>
            <person name="Branco S."/>
            <person name="Kuo A."/>
            <person name="LaButti K."/>
            <person name="Lipzen A."/>
            <person name="Andreopoulos W."/>
            <person name="Pangilinan J."/>
            <person name="Riley R."/>
            <person name="Hundley H."/>
            <person name="Na H."/>
            <person name="Barry K."/>
            <person name="Grigoriev I.V."/>
            <person name="Stajich J.E."/>
            <person name="Kennedy P.G."/>
        </authorList>
    </citation>
    <scope>NUCLEOTIDE SEQUENCE</scope>
    <source>
        <strain evidence="1">MN1</strain>
    </source>
</reference>
<evidence type="ECO:0000313" key="2">
    <source>
        <dbReference type="Proteomes" id="UP000807769"/>
    </source>
</evidence>
<accession>A0A9P7DM71</accession>
<keyword evidence="2" id="KW-1185">Reference proteome</keyword>
<proteinExistence type="predicted"/>
<evidence type="ECO:0000313" key="1">
    <source>
        <dbReference type="EMBL" id="KAG1798293.1"/>
    </source>
</evidence>